<organism evidence="5 6">
    <name type="scientific">Trifolium subterraneum</name>
    <name type="common">Subterranean clover</name>
    <dbReference type="NCBI Taxonomy" id="3900"/>
    <lineage>
        <taxon>Eukaryota</taxon>
        <taxon>Viridiplantae</taxon>
        <taxon>Streptophyta</taxon>
        <taxon>Embryophyta</taxon>
        <taxon>Tracheophyta</taxon>
        <taxon>Spermatophyta</taxon>
        <taxon>Magnoliopsida</taxon>
        <taxon>eudicotyledons</taxon>
        <taxon>Gunneridae</taxon>
        <taxon>Pentapetalae</taxon>
        <taxon>rosids</taxon>
        <taxon>fabids</taxon>
        <taxon>Fabales</taxon>
        <taxon>Fabaceae</taxon>
        <taxon>Papilionoideae</taxon>
        <taxon>50 kb inversion clade</taxon>
        <taxon>NPAAA clade</taxon>
        <taxon>Hologalegina</taxon>
        <taxon>IRL clade</taxon>
        <taxon>Trifolieae</taxon>
        <taxon>Trifolium</taxon>
    </lineage>
</organism>
<evidence type="ECO:0000313" key="5">
    <source>
        <dbReference type="EMBL" id="GAU20828.1"/>
    </source>
</evidence>
<dbReference type="EMBL" id="DF973221">
    <property type="protein sequence ID" value="GAU20828.1"/>
    <property type="molecule type" value="Genomic_DNA"/>
</dbReference>
<gene>
    <name evidence="5" type="ORF">TSUD_120200</name>
</gene>
<dbReference type="Proteomes" id="UP000242715">
    <property type="component" value="Unassembled WGS sequence"/>
</dbReference>
<protein>
    <recommendedName>
        <fullName evidence="4">Disease resistance N-terminal domain-containing protein</fullName>
    </recommendedName>
</protein>
<dbReference type="Pfam" id="PF18052">
    <property type="entry name" value="Rx_N"/>
    <property type="match status" value="1"/>
</dbReference>
<evidence type="ECO:0000256" key="2">
    <source>
        <dbReference type="ARBA" id="ARBA00022741"/>
    </source>
</evidence>
<keyword evidence="1" id="KW-0677">Repeat</keyword>
<dbReference type="GO" id="GO:0000166">
    <property type="term" value="F:nucleotide binding"/>
    <property type="evidence" value="ECO:0007669"/>
    <property type="project" value="UniProtKB-KW"/>
</dbReference>
<reference evidence="6" key="1">
    <citation type="journal article" date="2017" name="Front. Plant Sci.">
        <title>Climate Clever Clovers: New Paradigm to Reduce the Environmental Footprint of Ruminants by Breeding Low Methanogenic Forages Utilizing Haplotype Variation.</title>
        <authorList>
            <person name="Kaur P."/>
            <person name="Appels R."/>
            <person name="Bayer P.E."/>
            <person name="Keeble-Gagnere G."/>
            <person name="Wang J."/>
            <person name="Hirakawa H."/>
            <person name="Shirasawa K."/>
            <person name="Vercoe P."/>
            <person name="Stefanova K."/>
            <person name="Durmic Z."/>
            <person name="Nichols P."/>
            <person name="Revell C."/>
            <person name="Isobe S.N."/>
            <person name="Edwards D."/>
            <person name="Erskine W."/>
        </authorList>
    </citation>
    <scope>NUCLEOTIDE SEQUENCE [LARGE SCALE GENOMIC DNA]</scope>
    <source>
        <strain evidence="6">cv. Daliak</strain>
    </source>
</reference>
<accession>A0A2Z6ME19</accession>
<evidence type="ECO:0000256" key="1">
    <source>
        <dbReference type="ARBA" id="ARBA00022737"/>
    </source>
</evidence>
<dbReference type="OrthoDB" id="1700985at2759"/>
<dbReference type="AlphaFoldDB" id="A0A2Z6ME19"/>
<name>A0A2Z6ME19_TRISU</name>
<sequence>MPHFYSSLSLLPDSFILYSLFLVTDPSLNQLKTSSEAVGEAFLSSVFQVIRERLASRDFRDYFHERVGKKLEIILDSINQVLDDAETKQYQMQNVKKWLDDLKYEAFY</sequence>
<dbReference type="GO" id="GO:0006952">
    <property type="term" value="P:defense response"/>
    <property type="evidence" value="ECO:0007669"/>
    <property type="project" value="UniProtKB-KW"/>
</dbReference>
<dbReference type="InterPro" id="IPR041118">
    <property type="entry name" value="Rx_N"/>
</dbReference>
<keyword evidence="2" id="KW-0547">Nucleotide-binding</keyword>
<keyword evidence="6" id="KW-1185">Reference proteome</keyword>
<evidence type="ECO:0000313" key="6">
    <source>
        <dbReference type="Proteomes" id="UP000242715"/>
    </source>
</evidence>
<keyword evidence="3" id="KW-0611">Plant defense</keyword>
<evidence type="ECO:0000259" key="4">
    <source>
        <dbReference type="Pfam" id="PF18052"/>
    </source>
</evidence>
<evidence type="ECO:0000256" key="3">
    <source>
        <dbReference type="ARBA" id="ARBA00022821"/>
    </source>
</evidence>
<feature type="domain" description="Disease resistance N-terminal" evidence="4">
    <location>
        <begin position="42"/>
        <end position="106"/>
    </location>
</feature>
<proteinExistence type="predicted"/>